<name>A0A2C6KKB4_9APIC</name>
<dbReference type="Proteomes" id="UP000221165">
    <property type="component" value="Unassembled WGS sequence"/>
</dbReference>
<evidence type="ECO:0000313" key="2">
    <source>
        <dbReference type="EMBL" id="PHJ20950.1"/>
    </source>
</evidence>
<feature type="compositionally biased region" description="Polar residues" evidence="1">
    <location>
        <begin position="1"/>
        <end position="11"/>
    </location>
</feature>
<reference evidence="2 3" key="1">
    <citation type="journal article" date="2017" name="Int. J. Parasitol.">
        <title>The genome of the protozoan parasite Cystoisospora suis and a reverse vaccinology approach to identify vaccine candidates.</title>
        <authorList>
            <person name="Palmieri N."/>
            <person name="Shrestha A."/>
            <person name="Ruttkowski B."/>
            <person name="Beck T."/>
            <person name="Vogl C."/>
            <person name="Tomley F."/>
            <person name="Blake D.P."/>
            <person name="Joachim A."/>
        </authorList>
    </citation>
    <scope>NUCLEOTIDE SEQUENCE [LARGE SCALE GENOMIC DNA]</scope>
    <source>
        <strain evidence="2 3">Wien I</strain>
    </source>
</reference>
<feature type="compositionally biased region" description="Low complexity" evidence="1">
    <location>
        <begin position="61"/>
        <end position="70"/>
    </location>
</feature>
<comment type="caution">
    <text evidence="2">The sequence shown here is derived from an EMBL/GenBank/DDBJ whole genome shotgun (WGS) entry which is preliminary data.</text>
</comment>
<feature type="compositionally biased region" description="Gly residues" evidence="1">
    <location>
        <begin position="71"/>
        <end position="80"/>
    </location>
</feature>
<evidence type="ECO:0000256" key="1">
    <source>
        <dbReference type="SAM" id="MobiDB-lite"/>
    </source>
</evidence>
<dbReference type="GeneID" id="94428602"/>
<proteinExistence type="predicted"/>
<feature type="compositionally biased region" description="Basic and acidic residues" evidence="1">
    <location>
        <begin position="13"/>
        <end position="26"/>
    </location>
</feature>
<sequence>MSRQQENSGMSEDSLRGKEVMSHCLDDADEETTNGSSSAGPASRPLGTFRSSTTGGFPPASSVSGLRRGSSGIGGGGGKGDVPSGETPGGSPNIEKKVSRVQLLRQKIESQTAERNAAAMKKRTEGGGGGPAPSGRGSGGGGGAGGGGGGGVACDPLHWFES</sequence>
<feature type="compositionally biased region" description="Gly residues" evidence="1">
    <location>
        <begin position="126"/>
        <end position="152"/>
    </location>
</feature>
<feature type="region of interest" description="Disordered" evidence="1">
    <location>
        <begin position="1"/>
        <end position="162"/>
    </location>
</feature>
<protein>
    <submittedName>
        <fullName evidence="2">Kelch repeat-containing</fullName>
    </submittedName>
</protein>
<dbReference type="AlphaFoldDB" id="A0A2C6KKB4"/>
<dbReference type="VEuPathDB" id="ToxoDB:CSUI_005213"/>
<evidence type="ECO:0000313" key="3">
    <source>
        <dbReference type="Proteomes" id="UP000221165"/>
    </source>
</evidence>
<dbReference type="EMBL" id="MIGC01002522">
    <property type="protein sequence ID" value="PHJ20950.1"/>
    <property type="molecule type" value="Genomic_DNA"/>
</dbReference>
<keyword evidence="3" id="KW-1185">Reference proteome</keyword>
<gene>
    <name evidence="2" type="ORF">CSUI_005213</name>
</gene>
<organism evidence="2 3">
    <name type="scientific">Cystoisospora suis</name>
    <dbReference type="NCBI Taxonomy" id="483139"/>
    <lineage>
        <taxon>Eukaryota</taxon>
        <taxon>Sar</taxon>
        <taxon>Alveolata</taxon>
        <taxon>Apicomplexa</taxon>
        <taxon>Conoidasida</taxon>
        <taxon>Coccidia</taxon>
        <taxon>Eucoccidiorida</taxon>
        <taxon>Eimeriorina</taxon>
        <taxon>Sarcocystidae</taxon>
        <taxon>Cystoisospora</taxon>
    </lineage>
</organism>
<accession>A0A2C6KKB4</accession>
<dbReference type="RefSeq" id="XP_067922635.1">
    <property type="nucleotide sequence ID" value="XM_068065391.1"/>
</dbReference>